<gene>
    <name evidence="1" type="ORF">A2519_21375</name>
</gene>
<organism evidence="1 2">
    <name type="scientific">Candidatus Raymondbacteria bacterium RIFOXYD12_FULL_49_13</name>
    <dbReference type="NCBI Taxonomy" id="1817890"/>
    <lineage>
        <taxon>Bacteria</taxon>
        <taxon>Raymondiibacteriota</taxon>
    </lineage>
</organism>
<name>A0A1F7F952_UNCRA</name>
<reference evidence="1 2" key="1">
    <citation type="journal article" date="2016" name="Nat. Commun.">
        <title>Thousands of microbial genomes shed light on interconnected biogeochemical processes in an aquifer system.</title>
        <authorList>
            <person name="Anantharaman K."/>
            <person name="Brown C.T."/>
            <person name="Hug L.A."/>
            <person name="Sharon I."/>
            <person name="Castelle C.J."/>
            <person name="Probst A.J."/>
            <person name="Thomas B.C."/>
            <person name="Singh A."/>
            <person name="Wilkins M.J."/>
            <person name="Karaoz U."/>
            <person name="Brodie E.L."/>
            <person name="Williams K.H."/>
            <person name="Hubbard S.S."/>
            <person name="Banfield J.F."/>
        </authorList>
    </citation>
    <scope>NUCLEOTIDE SEQUENCE [LARGE SCALE GENOMIC DNA]</scope>
</reference>
<sequence length="72" mass="8460">MVWEKTDCYSCAQLAGCPDKTRFYLNYCGSQRAAMKDKLFQAREECLARRGVHYMRIRINYSQSNRDMLVPA</sequence>
<evidence type="ECO:0000313" key="1">
    <source>
        <dbReference type="EMBL" id="OGK03046.1"/>
    </source>
</evidence>
<evidence type="ECO:0000313" key="2">
    <source>
        <dbReference type="Proteomes" id="UP000179243"/>
    </source>
</evidence>
<comment type="caution">
    <text evidence="1">The sequence shown here is derived from an EMBL/GenBank/DDBJ whole genome shotgun (WGS) entry which is preliminary data.</text>
</comment>
<dbReference type="AlphaFoldDB" id="A0A1F7F952"/>
<proteinExistence type="predicted"/>
<protein>
    <submittedName>
        <fullName evidence="1">Uncharacterized protein</fullName>
    </submittedName>
</protein>
<dbReference type="EMBL" id="MFYX01000098">
    <property type="protein sequence ID" value="OGK03046.1"/>
    <property type="molecule type" value="Genomic_DNA"/>
</dbReference>
<dbReference type="Proteomes" id="UP000179243">
    <property type="component" value="Unassembled WGS sequence"/>
</dbReference>
<accession>A0A1F7F952</accession>